<sequence length="923" mass="101457">MLDRLSRYLQEKKALREQEALVELKGRYHAFRIFLENNGRALELIVSIDGQLIRQKGGELRQTTEELLSITCELVDGLNLLSEDRYTGLYGLHGSMAARVREQLDLLENRPAAHRPACLPLSHPDAADASLFGKKAATLARLRQLSLPVPDGFICSTTVCSGFIDETGLAGKIREQLRRVEKNLEDLTVAANRIRDMILETPLPAGIQTMLEEAYARLAQDNRRVITENGTLAISVRSSGVSEDGADFSFAGQYTSVLNVQGRAALFDAYREVIASAFSARAISYRSNAGMSPLEFDLAVLCQVMFTPACAGVLFTRDPSQPDSGRMLISAVPGLGTSAVGGSVPADLYYPPRVEPVCVPFQGVREYHSHDQNNSVVHAEKLLEGATISRKTVREVPVAGGGLRIEDVPEDEADQPLLPVAVLEELTRLGEIIESLERRVQDVEWAWSPAGGISILQARPLHLAGSSEGRRIRLPSVAAPLVTGTCASSGKAIGQVRIVHSGAELKEFRELLLNDPQLDPPILILPQSIVDAAYLLKECNGVVIDVGNPTDHLSCVAREYGIPMITGAETAISCLQDGQWVIVDADNGLVFKAPESVRKQPDPNRPAADKRRKRLQIDVEKTKDNSGEENISPERKLFRELVVPLNLTDAFGPTFSPRECRSIHDIIRYTHEMAVLSMFNAGDMVMEHAGNLLHPLEIGIPFMFLVIDVGGGTRIRRSSKIREHLFAQTPLGMDDILSIPLRALCEGLTTPGLNWHSGPDVEAISGIFSRTMFDSRGARPVGSFNYALTARDYLNLNARLEFHFAMLDAVCGRNSHANYIRFRFKGGGASQERSHRRAVFLQRVLEENAFYTSVVGDLITASLTGASKEVVYKRLVMLGQLFGFSRFLDGVMSNDEVPLALARQFLAGDFDTRSVITKEEQDK</sequence>
<dbReference type="GO" id="GO:0006094">
    <property type="term" value="P:gluconeogenesis"/>
    <property type="evidence" value="ECO:0007669"/>
    <property type="project" value="UniProtKB-UniPathway"/>
</dbReference>
<dbReference type="UniPathway" id="UPA00138"/>
<feature type="coiled-coil region" evidence="15">
    <location>
        <begin position="170"/>
        <end position="197"/>
    </location>
</feature>
<keyword evidence="9" id="KW-0547">Nucleotide-binding</keyword>
<evidence type="ECO:0000256" key="6">
    <source>
        <dbReference type="ARBA" id="ARBA00021623"/>
    </source>
</evidence>
<comment type="pathway">
    <text evidence="3">Carbohydrate biosynthesis; gluconeogenesis.</text>
</comment>
<dbReference type="Pfam" id="PF01326">
    <property type="entry name" value="PPDK_N"/>
    <property type="match status" value="1"/>
</dbReference>
<dbReference type="OrthoDB" id="9760711at2"/>
<evidence type="ECO:0000256" key="13">
    <source>
        <dbReference type="ARBA" id="ARBA00033470"/>
    </source>
</evidence>
<evidence type="ECO:0000259" key="17">
    <source>
        <dbReference type="Pfam" id="PF00391"/>
    </source>
</evidence>
<evidence type="ECO:0000256" key="2">
    <source>
        <dbReference type="ARBA" id="ARBA00002988"/>
    </source>
</evidence>
<dbReference type="Gene3D" id="3.30.470.20">
    <property type="entry name" value="ATP-grasp fold, B domain"/>
    <property type="match status" value="1"/>
</dbReference>
<dbReference type="RefSeq" id="WP_073611405.1">
    <property type="nucleotide sequence ID" value="NZ_FRFE01000001.1"/>
</dbReference>
<evidence type="ECO:0000256" key="3">
    <source>
        <dbReference type="ARBA" id="ARBA00004742"/>
    </source>
</evidence>
<comment type="similarity">
    <text evidence="4">Belongs to the PEP-utilizing enzyme family.</text>
</comment>
<evidence type="ECO:0000256" key="5">
    <source>
        <dbReference type="ARBA" id="ARBA00011996"/>
    </source>
</evidence>
<dbReference type="GO" id="GO:0008986">
    <property type="term" value="F:pyruvate, water dikinase activity"/>
    <property type="evidence" value="ECO:0007669"/>
    <property type="project" value="UniProtKB-EC"/>
</dbReference>
<evidence type="ECO:0000256" key="7">
    <source>
        <dbReference type="ARBA" id="ARBA00022679"/>
    </source>
</evidence>
<evidence type="ECO:0000256" key="11">
    <source>
        <dbReference type="ARBA" id="ARBA00022840"/>
    </source>
</evidence>
<feature type="region of interest" description="Disordered" evidence="16">
    <location>
        <begin position="595"/>
        <end position="631"/>
    </location>
</feature>
<dbReference type="InterPro" id="IPR013815">
    <property type="entry name" value="ATP_grasp_subdomain_1"/>
</dbReference>
<dbReference type="EMBL" id="FRFE01000001">
    <property type="protein sequence ID" value="SHO42540.1"/>
    <property type="molecule type" value="Genomic_DNA"/>
</dbReference>
<keyword evidence="15" id="KW-0175">Coiled coil</keyword>
<dbReference type="PANTHER" id="PTHR43030">
    <property type="entry name" value="PHOSPHOENOLPYRUVATE SYNTHASE"/>
    <property type="match status" value="1"/>
</dbReference>
<keyword evidence="19" id="KW-0670">Pyruvate</keyword>
<protein>
    <recommendedName>
        <fullName evidence="6">Phosphoenolpyruvate synthase</fullName>
        <ecNumber evidence="5">2.7.9.2</ecNumber>
    </recommendedName>
    <alternativeName>
        <fullName evidence="13">Pyruvate, water dikinase</fullName>
    </alternativeName>
</protein>
<comment type="catalytic activity">
    <reaction evidence="14">
        <text>pyruvate + ATP + H2O = phosphoenolpyruvate + AMP + phosphate + 2 H(+)</text>
        <dbReference type="Rhea" id="RHEA:11364"/>
        <dbReference type="ChEBI" id="CHEBI:15361"/>
        <dbReference type="ChEBI" id="CHEBI:15377"/>
        <dbReference type="ChEBI" id="CHEBI:15378"/>
        <dbReference type="ChEBI" id="CHEBI:30616"/>
        <dbReference type="ChEBI" id="CHEBI:43474"/>
        <dbReference type="ChEBI" id="CHEBI:58702"/>
        <dbReference type="ChEBI" id="CHEBI:456215"/>
        <dbReference type="EC" id="2.7.9.2"/>
    </reaction>
</comment>
<evidence type="ECO:0000256" key="4">
    <source>
        <dbReference type="ARBA" id="ARBA00007837"/>
    </source>
</evidence>
<dbReference type="GO" id="GO:0046872">
    <property type="term" value="F:metal ion binding"/>
    <property type="evidence" value="ECO:0007669"/>
    <property type="project" value="UniProtKB-KW"/>
</dbReference>
<dbReference type="InterPro" id="IPR036637">
    <property type="entry name" value="Phosphohistidine_dom_sf"/>
</dbReference>
<comment type="cofactor">
    <cofactor evidence="1">
        <name>Mg(2+)</name>
        <dbReference type="ChEBI" id="CHEBI:18420"/>
    </cofactor>
</comment>
<gene>
    <name evidence="19" type="ORF">SAMN02745220_00011</name>
</gene>
<evidence type="ECO:0000313" key="19">
    <source>
        <dbReference type="EMBL" id="SHO42540.1"/>
    </source>
</evidence>
<evidence type="ECO:0000256" key="8">
    <source>
        <dbReference type="ARBA" id="ARBA00022723"/>
    </source>
</evidence>
<keyword evidence="12" id="KW-0460">Magnesium</keyword>
<keyword evidence="20" id="KW-1185">Reference proteome</keyword>
<dbReference type="SUPFAM" id="SSF56059">
    <property type="entry name" value="Glutathione synthetase ATP-binding domain-like"/>
    <property type="match status" value="1"/>
</dbReference>
<dbReference type="Proteomes" id="UP000184603">
    <property type="component" value="Unassembled WGS sequence"/>
</dbReference>
<name>A0A1M7XVV9_9BACT</name>
<keyword evidence="10 19" id="KW-0418">Kinase</keyword>
<evidence type="ECO:0000256" key="1">
    <source>
        <dbReference type="ARBA" id="ARBA00001946"/>
    </source>
</evidence>
<dbReference type="EC" id="2.7.9.2" evidence="5"/>
<evidence type="ECO:0000256" key="15">
    <source>
        <dbReference type="SAM" id="Coils"/>
    </source>
</evidence>
<evidence type="ECO:0000256" key="12">
    <source>
        <dbReference type="ARBA" id="ARBA00022842"/>
    </source>
</evidence>
<reference evidence="19 20" key="1">
    <citation type="submission" date="2016-12" db="EMBL/GenBank/DDBJ databases">
        <authorList>
            <person name="Song W.-J."/>
            <person name="Kurnit D.M."/>
        </authorList>
    </citation>
    <scope>NUCLEOTIDE SEQUENCE [LARGE SCALE GENOMIC DNA]</scope>
    <source>
        <strain evidence="19 20">DSM 18488</strain>
    </source>
</reference>
<dbReference type="InterPro" id="IPR002192">
    <property type="entry name" value="PPDK_AMP/ATP-bd"/>
</dbReference>
<feature type="domain" description="PEP-utilising enzyme mobile" evidence="17">
    <location>
        <begin position="522"/>
        <end position="588"/>
    </location>
</feature>
<organism evidence="19 20">
    <name type="scientific">Desulfopila aestuarii DSM 18488</name>
    <dbReference type="NCBI Taxonomy" id="1121416"/>
    <lineage>
        <taxon>Bacteria</taxon>
        <taxon>Pseudomonadati</taxon>
        <taxon>Thermodesulfobacteriota</taxon>
        <taxon>Desulfobulbia</taxon>
        <taxon>Desulfobulbales</taxon>
        <taxon>Desulfocapsaceae</taxon>
        <taxon>Desulfopila</taxon>
    </lineage>
</organism>
<evidence type="ECO:0000259" key="18">
    <source>
        <dbReference type="Pfam" id="PF01326"/>
    </source>
</evidence>
<keyword evidence="7" id="KW-0808">Transferase</keyword>
<keyword evidence="11" id="KW-0067">ATP-binding</keyword>
<evidence type="ECO:0000256" key="9">
    <source>
        <dbReference type="ARBA" id="ARBA00022741"/>
    </source>
</evidence>
<feature type="compositionally biased region" description="Basic and acidic residues" evidence="16">
    <location>
        <begin position="615"/>
        <end position="631"/>
    </location>
</feature>
<dbReference type="GO" id="GO:0005524">
    <property type="term" value="F:ATP binding"/>
    <property type="evidence" value="ECO:0007669"/>
    <property type="project" value="UniProtKB-KW"/>
</dbReference>
<evidence type="ECO:0000256" key="10">
    <source>
        <dbReference type="ARBA" id="ARBA00022777"/>
    </source>
</evidence>
<dbReference type="STRING" id="1121416.SAMN02745220_00011"/>
<dbReference type="Gene3D" id="3.50.30.10">
    <property type="entry name" value="Phosphohistidine domain"/>
    <property type="match status" value="1"/>
</dbReference>
<keyword evidence="8" id="KW-0479">Metal-binding</keyword>
<evidence type="ECO:0000313" key="20">
    <source>
        <dbReference type="Proteomes" id="UP000184603"/>
    </source>
</evidence>
<accession>A0A1M7XVV9</accession>
<dbReference type="Gene3D" id="3.30.1490.20">
    <property type="entry name" value="ATP-grasp fold, A domain"/>
    <property type="match status" value="1"/>
</dbReference>
<dbReference type="SUPFAM" id="SSF52009">
    <property type="entry name" value="Phosphohistidine domain"/>
    <property type="match status" value="1"/>
</dbReference>
<dbReference type="PANTHER" id="PTHR43030:SF1">
    <property type="entry name" value="PHOSPHOENOLPYRUVATE SYNTHASE"/>
    <property type="match status" value="1"/>
</dbReference>
<proteinExistence type="inferred from homology"/>
<dbReference type="Pfam" id="PF00391">
    <property type="entry name" value="PEP-utilizers"/>
    <property type="match status" value="1"/>
</dbReference>
<comment type="function">
    <text evidence="2">Catalyzes the phosphorylation of pyruvate to phosphoenolpyruvate.</text>
</comment>
<dbReference type="InterPro" id="IPR006319">
    <property type="entry name" value="PEP_synth"/>
</dbReference>
<dbReference type="InterPro" id="IPR008279">
    <property type="entry name" value="PEP-util_enz_mobile_dom"/>
</dbReference>
<dbReference type="AlphaFoldDB" id="A0A1M7XVV9"/>
<feature type="domain" description="Pyruvate phosphate dikinase AMP/ATP-binding" evidence="18">
    <location>
        <begin position="131"/>
        <end position="468"/>
    </location>
</feature>
<evidence type="ECO:0000256" key="16">
    <source>
        <dbReference type="SAM" id="MobiDB-lite"/>
    </source>
</evidence>
<evidence type="ECO:0000256" key="14">
    <source>
        <dbReference type="ARBA" id="ARBA00047700"/>
    </source>
</evidence>